<comment type="caution">
    <text evidence="2">The sequence shown here is derived from an EMBL/GenBank/DDBJ whole genome shotgun (WGS) entry which is preliminary data.</text>
</comment>
<keyword evidence="3" id="KW-1185">Reference proteome</keyword>
<gene>
    <name evidence="2" type="ORF">ACFSKV_07630</name>
</gene>
<keyword evidence="1" id="KW-0812">Transmembrane</keyword>
<dbReference type="EMBL" id="JBHUIV010000010">
    <property type="protein sequence ID" value="MFD2201432.1"/>
    <property type="molecule type" value="Genomic_DNA"/>
</dbReference>
<evidence type="ECO:0000256" key="1">
    <source>
        <dbReference type="SAM" id="Phobius"/>
    </source>
</evidence>
<name>A0ABW5B687_9BACT</name>
<feature type="transmembrane region" description="Helical" evidence="1">
    <location>
        <begin position="38"/>
        <end position="58"/>
    </location>
</feature>
<protein>
    <submittedName>
        <fullName evidence="2">Uncharacterized protein</fullName>
    </submittedName>
</protein>
<dbReference type="RefSeq" id="WP_380801350.1">
    <property type="nucleotide sequence ID" value="NZ_JBHUIV010000010.1"/>
</dbReference>
<reference evidence="3" key="1">
    <citation type="journal article" date="2019" name="Int. J. Syst. Evol. Microbiol.">
        <title>The Global Catalogue of Microorganisms (GCM) 10K type strain sequencing project: providing services to taxonomists for standard genome sequencing and annotation.</title>
        <authorList>
            <consortium name="The Broad Institute Genomics Platform"/>
            <consortium name="The Broad Institute Genome Sequencing Center for Infectious Disease"/>
            <person name="Wu L."/>
            <person name="Ma J."/>
        </authorList>
    </citation>
    <scope>NUCLEOTIDE SEQUENCE [LARGE SCALE GENOMIC DNA]</scope>
    <source>
        <strain evidence="3">KCTC 19812</strain>
    </source>
</reference>
<keyword evidence="1" id="KW-0472">Membrane</keyword>
<dbReference type="Proteomes" id="UP001597414">
    <property type="component" value="Unassembled WGS sequence"/>
</dbReference>
<sequence>MKNLSNKEIFKTPTGYFEELPQKTLLRYENEKSRSLSLIRKIAAAAVIVIGLGIYSFYKNNQEELQLEANLNNEIDLYINSDHWQAEDILILSENPNSILDEILLAEWETLDMDENDDEVDQWF</sequence>
<accession>A0ABW5B687</accession>
<evidence type="ECO:0000313" key="2">
    <source>
        <dbReference type="EMBL" id="MFD2201432.1"/>
    </source>
</evidence>
<evidence type="ECO:0000313" key="3">
    <source>
        <dbReference type="Proteomes" id="UP001597414"/>
    </source>
</evidence>
<organism evidence="2 3">
    <name type="scientific">Shivajiella indica</name>
    <dbReference type="NCBI Taxonomy" id="872115"/>
    <lineage>
        <taxon>Bacteria</taxon>
        <taxon>Pseudomonadati</taxon>
        <taxon>Bacteroidota</taxon>
        <taxon>Cytophagia</taxon>
        <taxon>Cytophagales</taxon>
        <taxon>Cyclobacteriaceae</taxon>
        <taxon>Shivajiella</taxon>
    </lineage>
</organism>
<proteinExistence type="predicted"/>
<keyword evidence="1" id="KW-1133">Transmembrane helix</keyword>